<keyword evidence="7" id="KW-0999">Mitochondrion inner membrane</keyword>
<keyword evidence="9" id="KW-0249">Electron transport</keyword>
<keyword evidence="10" id="KW-0560">Oxidoreductase</keyword>
<evidence type="ECO:0000256" key="1">
    <source>
        <dbReference type="ARBA" id="ARBA00001974"/>
    </source>
</evidence>
<evidence type="ECO:0000256" key="11">
    <source>
        <dbReference type="ARBA" id="ARBA00023128"/>
    </source>
</evidence>
<dbReference type="InterPro" id="IPR003953">
    <property type="entry name" value="FAD-dep_OxRdtase_2_FAD-bd"/>
</dbReference>
<dbReference type="InterPro" id="IPR030664">
    <property type="entry name" value="SdhA/FrdA/AprA"/>
</dbReference>
<dbReference type="FunFam" id="1.20.58.100:FF:000001">
    <property type="entry name" value="Succinate dehydrogenase flavoprotein subunit (SdhA)"/>
    <property type="match status" value="1"/>
</dbReference>
<dbReference type="PANTHER" id="PTHR11632">
    <property type="entry name" value="SUCCINATE DEHYDROGENASE 2 FLAVOPROTEIN SUBUNIT"/>
    <property type="match status" value="1"/>
</dbReference>
<dbReference type="Gene3D" id="1.20.58.100">
    <property type="entry name" value="Fumarate reductase/succinate dehydrogenase flavoprotein-like, C-terminal domain"/>
    <property type="match status" value="1"/>
</dbReference>
<keyword evidence="17" id="KW-1185">Reference proteome</keyword>
<comment type="similarity">
    <text evidence="3">Belongs to the FAD-dependent oxidoreductase 2 family. FRD/SDH subfamily.</text>
</comment>
<dbReference type="Pfam" id="PF00890">
    <property type="entry name" value="FAD_binding_2"/>
    <property type="match status" value="1"/>
</dbReference>
<comment type="caution">
    <text evidence="16">The sequence shown here is derived from an EMBL/GenBank/DDBJ whole genome shotgun (WGS) entry which is preliminary data.</text>
</comment>
<evidence type="ECO:0000256" key="4">
    <source>
        <dbReference type="ARBA" id="ARBA00012792"/>
    </source>
</evidence>
<keyword evidence="8" id="KW-0274">FAD</keyword>
<feature type="domain" description="Fumarate reductase/succinate dehydrogenase flavoprotein-like C-terminal" evidence="15">
    <location>
        <begin position="153"/>
        <end position="305"/>
    </location>
</feature>
<dbReference type="GO" id="GO:0050660">
    <property type="term" value="F:flavin adenine dinucleotide binding"/>
    <property type="evidence" value="ECO:0007669"/>
    <property type="project" value="TreeGrafter"/>
</dbReference>
<feature type="active site" description="Proton acceptor" evidence="13">
    <location>
        <position position="14"/>
    </location>
</feature>
<dbReference type="GO" id="GO:0009055">
    <property type="term" value="F:electron transfer activity"/>
    <property type="evidence" value="ECO:0007669"/>
    <property type="project" value="TreeGrafter"/>
</dbReference>
<dbReference type="PANTHER" id="PTHR11632:SF51">
    <property type="entry name" value="SUCCINATE DEHYDROGENASE [UBIQUINONE] FLAVOPROTEIN SUBUNIT, MITOCHONDRIAL"/>
    <property type="match status" value="1"/>
</dbReference>
<evidence type="ECO:0000256" key="6">
    <source>
        <dbReference type="ARBA" id="ARBA00022630"/>
    </source>
</evidence>
<evidence type="ECO:0000256" key="5">
    <source>
        <dbReference type="ARBA" id="ARBA00022448"/>
    </source>
</evidence>
<dbReference type="InterPro" id="IPR015939">
    <property type="entry name" value="Fum_Rdtase/Succ_DH_flav-like_C"/>
</dbReference>
<reference evidence="17" key="1">
    <citation type="submission" date="2024-04" db="EMBL/GenBank/DDBJ databases">
        <title>Salinicola lusitanus LLJ914,a marine bacterium isolated from the Okinawa Trough.</title>
        <authorList>
            <person name="Li J."/>
        </authorList>
    </citation>
    <scope>NUCLEOTIDE SEQUENCE [LARGE SCALE GENOMIC DNA]</scope>
</reference>
<organism evidence="16 17">
    <name type="scientific">Mugilogobius chulae</name>
    <name type="common">yellowstripe goby</name>
    <dbReference type="NCBI Taxonomy" id="88201"/>
    <lineage>
        <taxon>Eukaryota</taxon>
        <taxon>Metazoa</taxon>
        <taxon>Chordata</taxon>
        <taxon>Craniata</taxon>
        <taxon>Vertebrata</taxon>
        <taxon>Euteleostomi</taxon>
        <taxon>Actinopterygii</taxon>
        <taxon>Neopterygii</taxon>
        <taxon>Teleostei</taxon>
        <taxon>Neoteleostei</taxon>
        <taxon>Acanthomorphata</taxon>
        <taxon>Gobiaria</taxon>
        <taxon>Gobiiformes</taxon>
        <taxon>Gobioidei</taxon>
        <taxon>Gobiidae</taxon>
        <taxon>Gobionellinae</taxon>
        <taxon>Mugilogobius</taxon>
    </lineage>
</organism>
<dbReference type="AlphaFoldDB" id="A0AAW0NB18"/>
<sequence length="305" mass="34302">MERYAPNAKDLASRDVVSRSMTIEIREGRGVGPEKDHVYLQLHHLPPQQLATRLPGISETAMIFAGVDVTKEPIPVLPTVHYNMGGIPTNYKGSANSLLDLVVFGRACALTIAEEHKPGEKLSPLKPNAGEESVGNLDKLRYANGSLRTSEIRLNMQKTMQAHAAVFRTGSVLKEGCDKMDAIYTTLEDIKTFDRGIVWNTDLVETLELQNLMLNAVQTIHSAEQRKESRGAHAREDFKDRVDEYDYSKPLQGQEKKPYDQHWRKHTLSYVDPKSGKVTLEYRPVIDHSLDEQDCAHVPPAIRSY</sequence>
<dbReference type="EMBL" id="JBBPFD010000019">
    <property type="protein sequence ID" value="KAK7887127.1"/>
    <property type="molecule type" value="Genomic_DNA"/>
</dbReference>
<keyword evidence="6" id="KW-0285">Flavoprotein</keyword>
<evidence type="ECO:0000256" key="3">
    <source>
        <dbReference type="ARBA" id="ARBA00008040"/>
    </source>
</evidence>
<dbReference type="GO" id="GO:0005743">
    <property type="term" value="C:mitochondrial inner membrane"/>
    <property type="evidence" value="ECO:0007669"/>
    <property type="project" value="UniProtKB-SubCell"/>
</dbReference>
<dbReference type="InterPro" id="IPR037099">
    <property type="entry name" value="Fum_R/Succ_DH_flav-like_C_sf"/>
</dbReference>
<evidence type="ECO:0000313" key="16">
    <source>
        <dbReference type="EMBL" id="KAK7887127.1"/>
    </source>
</evidence>
<evidence type="ECO:0000259" key="14">
    <source>
        <dbReference type="Pfam" id="PF00890"/>
    </source>
</evidence>
<dbReference type="Pfam" id="PF02910">
    <property type="entry name" value="Succ_DH_flav_C"/>
    <property type="match status" value="1"/>
</dbReference>
<dbReference type="Gene3D" id="4.10.80.40">
    <property type="entry name" value="succinate dehydrogenase protein domain"/>
    <property type="match status" value="1"/>
</dbReference>
<evidence type="ECO:0000256" key="7">
    <source>
        <dbReference type="ARBA" id="ARBA00022792"/>
    </source>
</evidence>
<keyword evidence="11" id="KW-0496">Mitochondrion</keyword>
<evidence type="ECO:0000256" key="10">
    <source>
        <dbReference type="ARBA" id="ARBA00023002"/>
    </source>
</evidence>
<dbReference type="SUPFAM" id="SSF46977">
    <property type="entry name" value="Succinate dehydrogenase/fumarate reductase flavoprotein C-terminal domain"/>
    <property type="match status" value="1"/>
</dbReference>
<evidence type="ECO:0000256" key="2">
    <source>
        <dbReference type="ARBA" id="ARBA00004443"/>
    </source>
</evidence>
<dbReference type="FunFam" id="4.10.80.40:FF:000004">
    <property type="entry name" value="Succinate dehydrogenase [ubiquinone] flavoprotein subunit, mitochondrial"/>
    <property type="match status" value="1"/>
</dbReference>
<evidence type="ECO:0000256" key="9">
    <source>
        <dbReference type="ARBA" id="ARBA00022982"/>
    </source>
</evidence>
<evidence type="ECO:0000256" key="13">
    <source>
        <dbReference type="PIRSR" id="PIRSR630664-50"/>
    </source>
</evidence>
<keyword evidence="5" id="KW-0813">Transport</keyword>
<dbReference type="FunFam" id="3.90.700.10:FF:000013">
    <property type="entry name" value="Succinate dehydrogenase [ubiquinone] flavoprotein subunit 1 mitochondrial"/>
    <property type="match status" value="1"/>
</dbReference>
<dbReference type="SUPFAM" id="SSF56425">
    <property type="entry name" value="Succinate dehydrogenase/fumarate reductase flavoprotein, catalytic domain"/>
    <property type="match status" value="1"/>
</dbReference>
<accession>A0AAW0NB18</accession>
<name>A0AAW0NB18_9GOBI</name>
<dbReference type="Gene3D" id="3.90.700.10">
    <property type="entry name" value="Succinate dehydrogenase/fumarate reductase flavoprotein, catalytic domain"/>
    <property type="match status" value="1"/>
</dbReference>
<dbReference type="EC" id="1.3.5.1" evidence="4"/>
<comment type="cofactor">
    <cofactor evidence="1">
        <name>FAD</name>
        <dbReference type="ChEBI" id="CHEBI:57692"/>
    </cofactor>
</comment>
<feature type="domain" description="FAD-dependent oxidoreductase 2 FAD-binding" evidence="14">
    <location>
        <begin position="9"/>
        <end position="95"/>
    </location>
</feature>
<evidence type="ECO:0000256" key="8">
    <source>
        <dbReference type="ARBA" id="ARBA00022827"/>
    </source>
</evidence>
<dbReference type="GO" id="GO:0008177">
    <property type="term" value="F:succinate dehydrogenase (quinone) activity"/>
    <property type="evidence" value="ECO:0007669"/>
    <property type="project" value="UniProtKB-EC"/>
</dbReference>
<keyword evidence="12" id="KW-0472">Membrane</keyword>
<protein>
    <recommendedName>
        <fullName evidence="4">succinate dehydrogenase</fullName>
        <ecNumber evidence="4">1.3.5.1</ecNumber>
    </recommendedName>
</protein>
<evidence type="ECO:0000259" key="15">
    <source>
        <dbReference type="Pfam" id="PF02910"/>
    </source>
</evidence>
<evidence type="ECO:0000256" key="12">
    <source>
        <dbReference type="ARBA" id="ARBA00023136"/>
    </source>
</evidence>
<dbReference type="InterPro" id="IPR027477">
    <property type="entry name" value="Succ_DH/fumarate_Rdtase_cat_sf"/>
</dbReference>
<comment type="subcellular location">
    <subcellularLocation>
        <location evidence="2">Mitochondrion inner membrane</location>
        <topology evidence="2">Peripheral membrane protein</topology>
        <orientation evidence="2">Matrix side</orientation>
    </subcellularLocation>
</comment>
<dbReference type="Proteomes" id="UP001460270">
    <property type="component" value="Unassembled WGS sequence"/>
</dbReference>
<dbReference type="GO" id="GO:0006121">
    <property type="term" value="P:mitochondrial electron transport, succinate to ubiquinone"/>
    <property type="evidence" value="ECO:0007669"/>
    <property type="project" value="TreeGrafter"/>
</dbReference>
<proteinExistence type="inferred from homology"/>
<evidence type="ECO:0000313" key="17">
    <source>
        <dbReference type="Proteomes" id="UP001460270"/>
    </source>
</evidence>
<gene>
    <name evidence="16" type="ORF">WMY93_026748</name>
</gene>